<dbReference type="SUPFAM" id="SSF55486">
    <property type="entry name" value="Metalloproteases ('zincins'), catalytic domain"/>
    <property type="match status" value="1"/>
</dbReference>
<dbReference type="AlphaFoldDB" id="S3B7T8"/>
<evidence type="ECO:0000259" key="2">
    <source>
        <dbReference type="Pfam" id="PF17899"/>
    </source>
</evidence>
<dbReference type="STRING" id="1203554.HMPREF1476_02488"/>
<dbReference type="InterPro" id="IPR040756">
    <property type="entry name" value="Peptidase_M61_N"/>
</dbReference>
<dbReference type="InterPro" id="IPR007963">
    <property type="entry name" value="Peptidase_M61_catalytic"/>
</dbReference>
<dbReference type="InterPro" id="IPR027268">
    <property type="entry name" value="Peptidase_M4/M1_CTD_sf"/>
</dbReference>
<evidence type="ECO:0000313" key="3">
    <source>
        <dbReference type="EMBL" id="EPD97433.1"/>
    </source>
</evidence>
<protein>
    <recommendedName>
        <fullName evidence="5">PDZ domain-containing protein</fullName>
    </recommendedName>
</protein>
<name>S3B7T8_9BURK</name>
<dbReference type="SUPFAM" id="SSF50156">
    <property type="entry name" value="PDZ domain-like"/>
    <property type="match status" value="1"/>
</dbReference>
<gene>
    <name evidence="3" type="ORF">HMPREF1476_02488</name>
</gene>
<reference evidence="3 4" key="1">
    <citation type="submission" date="2013-04" db="EMBL/GenBank/DDBJ databases">
        <title>The Genome Sequence of Sutterella wadsworthensis HGA0223.</title>
        <authorList>
            <consortium name="The Broad Institute Genomics Platform"/>
            <person name="Earl A."/>
            <person name="Ward D."/>
            <person name="Feldgarden M."/>
            <person name="Gevers D."/>
            <person name="Schmidt T.M."/>
            <person name="Dover J."/>
            <person name="Dai D."/>
            <person name="Walker B."/>
            <person name="Young S."/>
            <person name="Zeng Q."/>
            <person name="Gargeya S."/>
            <person name="Fitzgerald M."/>
            <person name="Haas B."/>
            <person name="Abouelleil A."/>
            <person name="Allen A.W."/>
            <person name="Alvarado L."/>
            <person name="Arachchi H.M."/>
            <person name="Berlin A.M."/>
            <person name="Chapman S.B."/>
            <person name="Gainer-Dewar J."/>
            <person name="Goldberg J."/>
            <person name="Griggs A."/>
            <person name="Gujja S."/>
            <person name="Hansen M."/>
            <person name="Howarth C."/>
            <person name="Imamovic A."/>
            <person name="Ireland A."/>
            <person name="Larimer J."/>
            <person name="McCowan C."/>
            <person name="Murphy C."/>
            <person name="Pearson M."/>
            <person name="Poon T.W."/>
            <person name="Priest M."/>
            <person name="Roberts A."/>
            <person name="Saif S."/>
            <person name="Shea T."/>
            <person name="Sisk P."/>
            <person name="Sykes S."/>
            <person name="Wortman J."/>
            <person name="Nusbaum C."/>
            <person name="Birren B."/>
        </authorList>
    </citation>
    <scope>NUCLEOTIDE SEQUENCE [LARGE SCALE GENOMIC DNA]</scope>
    <source>
        <strain evidence="3 4">HGA0223</strain>
    </source>
</reference>
<dbReference type="Pfam" id="PF17899">
    <property type="entry name" value="Peptidase_M61_N"/>
    <property type="match status" value="1"/>
</dbReference>
<evidence type="ECO:0000313" key="4">
    <source>
        <dbReference type="Proteomes" id="UP000014400"/>
    </source>
</evidence>
<dbReference type="Gene3D" id="2.60.40.3650">
    <property type="match status" value="1"/>
</dbReference>
<evidence type="ECO:0008006" key="5">
    <source>
        <dbReference type="Google" id="ProtNLM"/>
    </source>
</evidence>
<dbReference type="RefSeq" id="WP_016475384.1">
    <property type="nucleotide sequence ID" value="NZ_KE150482.1"/>
</dbReference>
<dbReference type="Pfam" id="PF05299">
    <property type="entry name" value="Peptidase_M61"/>
    <property type="match status" value="1"/>
</dbReference>
<organism evidence="3 4">
    <name type="scientific">Sutterella wadsworthensis HGA0223</name>
    <dbReference type="NCBI Taxonomy" id="1203554"/>
    <lineage>
        <taxon>Bacteria</taxon>
        <taxon>Pseudomonadati</taxon>
        <taxon>Pseudomonadota</taxon>
        <taxon>Betaproteobacteria</taxon>
        <taxon>Burkholderiales</taxon>
        <taxon>Sutterellaceae</taxon>
        <taxon>Sutterella</taxon>
    </lineage>
</organism>
<dbReference type="PIRSF" id="PIRSF016493">
    <property type="entry name" value="Glycyl_aminpptds"/>
    <property type="match status" value="1"/>
</dbReference>
<accession>S3B7T8</accession>
<feature type="domain" description="Peptidase M61 N-terminal" evidence="2">
    <location>
        <begin position="7"/>
        <end position="161"/>
    </location>
</feature>
<dbReference type="EMBL" id="ATCF01000039">
    <property type="protein sequence ID" value="EPD97433.1"/>
    <property type="molecule type" value="Genomic_DNA"/>
</dbReference>
<dbReference type="HOGENOM" id="CLU_022755_0_1_4"/>
<dbReference type="InterPro" id="IPR024191">
    <property type="entry name" value="Peptidase_M61"/>
</dbReference>
<feature type="domain" description="Peptidase M61 catalytic" evidence="1">
    <location>
        <begin position="269"/>
        <end position="384"/>
    </location>
</feature>
<proteinExistence type="predicted"/>
<sequence length="584" mass="66353">MLHYLITPHVNRHRYSVQLVLPVPYDNLLKLELPTWTPGSYVLREYAGRLTNLRAYWAENELPVRQVSKAQWVVDTAEAPVSATLRIEWEIFAYSVGIHDAYLDDDRGFINPSTLFLHPFNTNEPAEVFFDAPGWNVQCALPLRANAWQARNLDELLDSPYTLTPKDGHGAHIWTVEACGVSHQIVITGANSLNRDRVSSDLRKIFETTIAFWDPDEKKPPFERYLLQMHLGAGLYGGLEHAAGTMLLEDPKVLPAEGETKPPKDYIEFLTLAAHEYFHAWLVKRLKPSCFLPYDLSKEVYSHDLWIFEGFTSLYESIIPLRAGLIDEATYWEQFGRRFNNALGREGFDQMTLAESSFNAWIKLYRQTKDSPYSQTSYYAKGALAAFLISDTLEQRSNGEWSLEHVLQSWFRTVRSKITDRTWSGLPDGGFAELVFELTGISIADVIEHWVSKPNVDRCEWIAAFSTALEHHGKKLTLDANQNQAYALSGLKLRHSGADHELDYVPSASPAFKAGLFAGDVPIALDGMRITFERFDRMVEACAGRIVEIVFFRGDRLTVRQLDLASPRSNAFLMLLAQRVIDLS</sequence>
<dbReference type="Gene3D" id="2.30.42.10">
    <property type="match status" value="1"/>
</dbReference>
<evidence type="ECO:0000259" key="1">
    <source>
        <dbReference type="Pfam" id="PF05299"/>
    </source>
</evidence>
<dbReference type="PATRIC" id="fig|1203554.3.peg.2563"/>
<dbReference type="Proteomes" id="UP000014400">
    <property type="component" value="Unassembled WGS sequence"/>
</dbReference>
<keyword evidence="4" id="KW-1185">Reference proteome</keyword>
<dbReference type="InterPro" id="IPR036034">
    <property type="entry name" value="PDZ_sf"/>
</dbReference>
<dbReference type="eggNOG" id="COG3975">
    <property type="taxonomic scope" value="Bacteria"/>
</dbReference>
<dbReference type="Gene3D" id="1.10.390.10">
    <property type="entry name" value="Neutral Protease Domain 2"/>
    <property type="match status" value="1"/>
</dbReference>
<comment type="caution">
    <text evidence="3">The sequence shown here is derived from an EMBL/GenBank/DDBJ whole genome shotgun (WGS) entry which is preliminary data.</text>
</comment>